<evidence type="ECO:0000256" key="1">
    <source>
        <dbReference type="ARBA" id="ARBA00038158"/>
    </source>
</evidence>
<feature type="compositionally biased region" description="Low complexity" evidence="2">
    <location>
        <begin position="13"/>
        <end position="26"/>
    </location>
</feature>
<dbReference type="Gene3D" id="3.40.50.150">
    <property type="entry name" value="Vaccinia Virus protein VP39"/>
    <property type="match status" value="1"/>
</dbReference>
<gene>
    <name evidence="3" type="ORF">S40285_06022</name>
</gene>
<organism evidence="3 4">
    <name type="scientific">Stachybotrys chlorohalonatus (strain IBT 40285)</name>
    <dbReference type="NCBI Taxonomy" id="1283841"/>
    <lineage>
        <taxon>Eukaryota</taxon>
        <taxon>Fungi</taxon>
        <taxon>Dikarya</taxon>
        <taxon>Ascomycota</taxon>
        <taxon>Pezizomycotina</taxon>
        <taxon>Sordariomycetes</taxon>
        <taxon>Hypocreomycetidae</taxon>
        <taxon>Hypocreales</taxon>
        <taxon>Stachybotryaceae</taxon>
        <taxon>Stachybotrys</taxon>
    </lineage>
</organism>
<keyword evidence="4" id="KW-1185">Reference proteome</keyword>
<evidence type="ECO:0000256" key="2">
    <source>
        <dbReference type="SAM" id="MobiDB-lite"/>
    </source>
</evidence>
<evidence type="ECO:0000313" key="3">
    <source>
        <dbReference type="EMBL" id="KFA65655.1"/>
    </source>
</evidence>
<dbReference type="OrthoDB" id="2013972at2759"/>
<dbReference type="Proteomes" id="UP000028524">
    <property type="component" value="Unassembled WGS sequence"/>
</dbReference>
<accession>A0A084QNX0</accession>
<comment type="similarity">
    <text evidence="1">Belongs to the methyltransferase superfamily. LaeA methyltransferase family.</text>
</comment>
<dbReference type="CDD" id="cd02440">
    <property type="entry name" value="AdoMet_MTases"/>
    <property type="match status" value="1"/>
</dbReference>
<evidence type="ECO:0008006" key="5">
    <source>
        <dbReference type="Google" id="ProtNLM"/>
    </source>
</evidence>
<dbReference type="GO" id="GO:0008168">
    <property type="term" value="F:methyltransferase activity"/>
    <property type="evidence" value="ECO:0007669"/>
    <property type="project" value="TreeGrafter"/>
</dbReference>
<protein>
    <recommendedName>
        <fullName evidence="5">Methyltransferase domain-containing protein</fullName>
    </recommendedName>
</protein>
<dbReference type="InParanoid" id="A0A084QNX0"/>
<dbReference type="SUPFAM" id="SSF53335">
    <property type="entry name" value="S-adenosyl-L-methionine-dependent methyltransferases"/>
    <property type="match status" value="1"/>
</dbReference>
<dbReference type="InterPro" id="IPR029063">
    <property type="entry name" value="SAM-dependent_MTases_sf"/>
</dbReference>
<dbReference type="PANTHER" id="PTHR43591">
    <property type="entry name" value="METHYLTRANSFERASE"/>
    <property type="match status" value="1"/>
</dbReference>
<dbReference type="HOGENOM" id="CLU_010595_0_0_1"/>
<evidence type="ECO:0000313" key="4">
    <source>
        <dbReference type="Proteomes" id="UP000028524"/>
    </source>
</evidence>
<dbReference type="OMA" id="GHTMRDN"/>
<dbReference type="PANTHER" id="PTHR43591:SF10">
    <property type="entry name" value="ABC TRANSMEMBRANE TYPE-1 DOMAIN-CONTAINING PROTEIN-RELATED"/>
    <property type="match status" value="1"/>
</dbReference>
<dbReference type="AlphaFoldDB" id="A0A084QNX0"/>
<name>A0A084QNX0_STAC4</name>
<feature type="region of interest" description="Disordered" evidence="2">
    <location>
        <begin position="1"/>
        <end position="54"/>
    </location>
</feature>
<dbReference type="Pfam" id="PF13489">
    <property type="entry name" value="Methyltransf_23"/>
    <property type="match status" value="1"/>
</dbReference>
<reference evidence="3 4" key="1">
    <citation type="journal article" date="2014" name="BMC Genomics">
        <title>Comparative genome sequencing reveals chemotype-specific gene clusters in the toxigenic black mold Stachybotrys.</title>
        <authorList>
            <person name="Semeiks J."/>
            <person name="Borek D."/>
            <person name="Otwinowski Z."/>
            <person name="Grishin N.V."/>
        </authorList>
    </citation>
    <scope>NUCLEOTIDE SEQUENCE [LARGE SCALE GENOMIC DNA]</scope>
    <source>
        <strain evidence="3 4">IBT 40285</strain>
    </source>
</reference>
<sequence length="353" mass="40101">MASTTTANEPLEPAAQPEQSHQSQQHEPIDTQIESDVRAEEDNDSAFETRSNISSTASLSESILEYRRIHGRTYQSTKTTDYWAPNDEQQNEGLDMIHHALLMILDDKLLLAPIDDNLQRALDVGTGTGIWAMDFADQYPSAEVIGTDISPIQPAWVPPNLRFVIDDCVLEWTWPENHFDFIHLRALYGVIPDLSDLHKKAFRHTKSGGWVQHLEMDVYIESDHVNFPPDHIFNKWADMVFECGRRTGRPFDFAHGHTLKDSLEIAGFVDVSEHKFKAPLHSWPKDPKLKDAGALLQVAFDQSLEGFGTFMFTQILGLDPHEVTVLAAAMRKESRKRSNCPWFRGTVVWGRKP</sequence>
<dbReference type="EMBL" id="KL660576">
    <property type="protein sequence ID" value="KFA65655.1"/>
    <property type="molecule type" value="Genomic_DNA"/>
</dbReference>
<proteinExistence type="inferred from homology"/>